<dbReference type="GO" id="GO:0008061">
    <property type="term" value="F:chitin binding"/>
    <property type="evidence" value="ECO:0007669"/>
    <property type="project" value="UniProtKB-KW"/>
</dbReference>
<dbReference type="Gene3D" id="3.10.50.10">
    <property type="match status" value="1"/>
</dbReference>
<keyword evidence="3" id="KW-0843">Virulence</keyword>
<dbReference type="EMBL" id="CAOQHR010000012">
    <property type="protein sequence ID" value="CAI6341432.1"/>
    <property type="molecule type" value="Genomic_DNA"/>
</dbReference>
<evidence type="ECO:0000259" key="5">
    <source>
        <dbReference type="PROSITE" id="PS51910"/>
    </source>
</evidence>
<dbReference type="PANTHER" id="PTHR47700:SF2">
    <property type="entry name" value="CHITINASE"/>
    <property type="match status" value="1"/>
</dbReference>
<keyword evidence="7" id="KW-1185">Reference proteome</keyword>
<dbReference type="InterPro" id="IPR029070">
    <property type="entry name" value="Chitinase_insertion_sf"/>
</dbReference>
<feature type="compositionally biased region" description="Acidic residues" evidence="4">
    <location>
        <begin position="281"/>
        <end position="308"/>
    </location>
</feature>
<protein>
    <recommendedName>
        <fullName evidence="5">GH18 domain-containing protein</fullName>
    </recommendedName>
</protein>
<dbReference type="Gene3D" id="3.20.20.80">
    <property type="entry name" value="Glycosidases"/>
    <property type="match status" value="1"/>
</dbReference>
<feature type="domain" description="GH18" evidence="5">
    <location>
        <begin position="1"/>
        <end position="209"/>
    </location>
</feature>
<dbReference type="InterPro" id="IPR017853">
    <property type="entry name" value="GH"/>
</dbReference>
<dbReference type="PANTHER" id="PTHR47700">
    <property type="entry name" value="V CHITINASE, PUTATIVE (AFU_ORTHOLOGUE AFUA_6G13720)-RELATED"/>
    <property type="match status" value="1"/>
</dbReference>
<evidence type="ECO:0000256" key="1">
    <source>
        <dbReference type="ARBA" id="ARBA00008682"/>
    </source>
</evidence>
<evidence type="ECO:0000256" key="3">
    <source>
        <dbReference type="ARBA" id="ARBA00023026"/>
    </source>
</evidence>
<keyword evidence="2" id="KW-0147">Chitin-binding</keyword>
<accession>A0A9W4UVE9</accession>
<dbReference type="PRINTS" id="PR01217">
    <property type="entry name" value="PRICHEXTENSN"/>
</dbReference>
<dbReference type="InterPro" id="IPR001223">
    <property type="entry name" value="Glyco_hydro18_cat"/>
</dbReference>
<feature type="compositionally biased region" description="Acidic residues" evidence="4">
    <location>
        <begin position="260"/>
        <end position="273"/>
    </location>
</feature>
<evidence type="ECO:0000256" key="4">
    <source>
        <dbReference type="SAM" id="MobiDB-lite"/>
    </source>
</evidence>
<organism evidence="6 7">
    <name type="scientific">Periconia digitata</name>
    <dbReference type="NCBI Taxonomy" id="1303443"/>
    <lineage>
        <taxon>Eukaryota</taxon>
        <taxon>Fungi</taxon>
        <taxon>Dikarya</taxon>
        <taxon>Ascomycota</taxon>
        <taxon>Pezizomycotina</taxon>
        <taxon>Dothideomycetes</taxon>
        <taxon>Pleosporomycetidae</taxon>
        <taxon>Pleosporales</taxon>
        <taxon>Massarineae</taxon>
        <taxon>Periconiaceae</taxon>
        <taxon>Periconia</taxon>
    </lineage>
</organism>
<dbReference type="AlphaFoldDB" id="A0A9W4UVE9"/>
<evidence type="ECO:0000256" key="2">
    <source>
        <dbReference type="ARBA" id="ARBA00022669"/>
    </source>
</evidence>
<gene>
    <name evidence="6" type="ORF">PDIGIT_LOCUS14629</name>
</gene>
<dbReference type="InterPro" id="IPR053214">
    <property type="entry name" value="LysM12-like"/>
</dbReference>
<feature type="region of interest" description="Disordered" evidence="4">
    <location>
        <begin position="197"/>
        <end position="354"/>
    </location>
</feature>
<evidence type="ECO:0000313" key="7">
    <source>
        <dbReference type="Proteomes" id="UP001152607"/>
    </source>
</evidence>
<dbReference type="PROSITE" id="PS51910">
    <property type="entry name" value="GH18_2"/>
    <property type="match status" value="1"/>
</dbReference>
<dbReference type="OrthoDB" id="73875at2759"/>
<comment type="caution">
    <text evidence="6">The sequence shown here is derived from an EMBL/GenBank/DDBJ whole genome shotgun (WGS) entry which is preliminary data.</text>
</comment>
<dbReference type="Proteomes" id="UP001152607">
    <property type="component" value="Unassembled WGS sequence"/>
</dbReference>
<dbReference type="SUPFAM" id="SSF51445">
    <property type="entry name" value="(Trans)glycosidases"/>
    <property type="match status" value="1"/>
</dbReference>
<feature type="compositionally biased region" description="Polar residues" evidence="4">
    <location>
        <begin position="320"/>
        <end position="334"/>
    </location>
</feature>
<dbReference type="GO" id="GO:0005975">
    <property type="term" value="P:carbohydrate metabolic process"/>
    <property type="evidence" value="ECO:0007669"/>
    <property type="project" value="InterPro"/>
</dbReference>
<comment type="similarity">
    <text evidence="1">Belongs to the glycosyl hydrolase 18 family. Chitinase class V subfamily.</text>
</comment>
<sequence length="354" mass="38418">MTIGIAAPASFWYLKGFPIEEMSSVVDYIVYMTYDLHGQWDYDNAWASDGCPTGNCLRHHSNRTETETALVMVTKAGVPANKVIVGMPIYGRSFKMTTPGCAGPDCKFVGKDSAAAPGRCTGTKGYISKFEIRELISSGRSVQQLQTKEGDEVLVYDETEWVGWMSKQKHEERSQWVKGLNFGGSVDWAIDLDANFDVGNGPGGGTSRPSDPEVTSQPSNPDPTTGLPEVTSRPSDPNEPDPTEGLPGDPDVTSRPNDPGEPDPTEGLPDEPEPTPGPGDPNDEPDPTPGFPEEEPEPTPGFPEEEGPEPTRGLQRRNLDSTYRPSNPENTQKPAPSRSTPTPITTRFSPRQTN</sequence>
<feature type="compositionally biased region" description="Low complexity" evidence="4">
    <location>
        <begin position="336"/>
        <end position="354"/>
    </location>
</feature>
<proteinExistence type="inferred from homology"/>
<name>A0A9W4UVE9_9PLEO</name>
<reference evidence="6" key="1">
    <citation type="submission" date="2023-01" db="EMBL/GenBank/DDBJ databases">
        <authorList>
            <person name="Van Ghelder C."/>
            <person name="Rancurel C."/>
        </authorList>
    </citation>
    <scope>NUCLEOTIDE SEQUENCE</scope>
    <source>
        <strain evidence="6">CNCM I-4278</strain>
    </source>
</reference>
<dbReference type="SUPFAM" id="SSF54556">
    <property type="entry name" value="Chitinase insertion domain"/>
    <property type="match status" value="1"/>
</dbReference>
<feature type="compositionally biased region" description="Polar residues" evidence="4">
    <location>
        <begin position="207"/>
        <end position="223"/>
    </location>
</feature>
<evidence type="ECO:0000313" key="6">
    <source>
        <dbReference type="EMBL" id="CAI6341432.1"/>
    </source>
</evidence>
<dbReference type="Pfam" id="PF00704">
    <property type="entry name" value="Glyco_hydro_18"/>
    <property type="match status" value="1"/>
</dbReference>